<dbReference type="EMBL" id="AP025523">
    <property type="protein sequence ID" value="BDE07497.1"/>
    <property type="molecule type" value="Genomic_DNA"/>
</dbReference>
<feature type="region of interest" description="Disordered" evidence="1">
    <location>
        <begin position="1"/>
        <end position="56"/>
    </location>
</feature>
<dbReference type="AlphaFoldDB" id="A0AAN2CB96"/>
<protein>
    <submittedName>
        <fullName evidence="2">Uncharacterized protein</fullName>
    </submittedName>
</protein>
<evidence type="ECO:0000313" key="2">
    <source>
        <dbReference type="EMBL" id="BDE07497.1"/>
    </source>
</evidence>
<dbReference type="KEGG" id="vab:WPS_27730"/>
<accession>A0AAN2CB96</accession>
<dbReference type="Proteomes" id="UP001317532">
    <property type="component" value="Chromosome"/>
</dbReference>
<organism evidence="2 3">
    <name type="scientific">Vulcanimicrobium alpinum</name>
    <dbReference type="NCBI Taxonomy" id="3016050"/>
    <lineage>
        <taxon>Bacteria</taxon>
        <taxon>Bacillati</taxon>
        <taxon>Vulcanimicrobiota</taxon>
        <taxon>Vulcanimicrobiia</taxon>
        <taxon>Vulcanimicrobiales</taxon>
        <taxon>Vulcanimicrobiaceae</taxon>
        <taxon>Vulcanimicrobium</taxon>
    </lineage>
</organism>
<name>A0AAN2CB96_UNVUL</name>
<reference evidence="2 3" key="1">
    <citation type="journal article" date="2022" name="ISME Commun">
        <title>Vulcanimicrobium alpinus gen. nov. sp. nov., the first cultivated representative of the candidate phylum 'Eremiobacterota', is a metabolically versatile aerobic anoxygenic phototroph.</title>
        <authorList>
            <person name="Yabe S."/>
            <person name="Muto K."/>
            <person name="Abe K."/>
            <person name="Yokota A."/>
            <person name="Staudigel H."/>
            <person name="Tebo B.M."/>
        </authorList>
    </citation>
    <scope>NUCLEOTIDE SEQUENCE [LARGE SCALE GENOMIC DNA]</scope>
    <source>
        <strain evidence="2 3">WC8-2</strain>
    </source>
</reference>
<keyword evidence="3" id="KW-1185">Reference proteome</keyword>
<evidence type="ECO:0000313" key="3">
    <source>
        <dbReference type="Proteomes" id="UP001317532"/>
    </source>
</evidence>
<evidence type="ECO:0000256" key="1">
    <source>
        <dbReference type="SAM" id="MobiDB-lite"/>
    </source>
</evidence>
<sequence>MSYVASDAVPAGENAAVDGARAPADGMLAAEGTAPAPDPPEQPEAERAAASAAIEA</sequence>
<proteinExistence type="predicted"/>
<gene>
    <name evidence="2" type="ORF">WPS_27730</name>
</gene>